<evidence type="ECO:0000313" key="1">
    <source>
        <dbReference type="EMBL" id="RJF96921.1"/>
    </source>
</evidence>
<sequence>MNEKSPSTNAQKIFINSVDKTEELQSFAEAMGLNRTIPGRYSSLFLVDLFAHMEIFGVNPFKIMHEVEALEGCGRASSTKPPSLFDKLPLRGLWHKHYLGTGVPGLVQNIRNGLGKEGLEKLIIAELSGGEITPEMMNKFTHELVHGTYIRRAEDNKLTGEWIIFAKHNGENFYLCLGGHTWGDEYIAARIRELCVPEFPFLFEDHKPA</sequence>
<keyword evidence="2" id="KW-1185">Reference proteome</keyword>
<dbReference type="AlphaFoldDB" id="A0A418WWK7"/>
<dbReference type="EMBL" id="QYUN01000003">
    <property type="protein sequence ID" value="RJF96921.1"/>
    <property type="molecule type" value="Genomic_DNA"/>
</dbReference>
<name>A0A418WWK7_9BURK</name>
<accession>A0A418WWK7</accession>
<comment type="caution">
    <text evidence="1">The sequence shown here is derived from an EMBL/GenBank/DDBJ whole genome shotgun (WGS) entry which is preliminary data.</text>
</comment>
<reference evidence="1 2" key="1">
    <citation type="submission" date="2018-09" db="EMBL/GenBank/DDBJ databases">
        <authorList>
            <person name="Zhu H."/>
        </authorList>
    </citation>
    <scope>NUCLEOTIDE SEQUENCE [LARGE SCALE GENOMIC DNA]</scope>
    <source>
        <strain evidence="1 2">K2R10-39</strain>
    </source>
</reference>
<protein>
    <submittedName>
        <fullName evidence="1">Uncharacterized protein</fullName>
    </submittedName>
</protein>
<organism evidence="1 2">
    <name type="scientific">Noviherbaspirillum cavernae</name>
    <dbReference type="NCBI Taxonomy" id="2320862"/>
    <lineage>
        <taxon>Bacteria</taxon>
        <taxon>Pseudomonadati</taxon>
        <taxon>Pseudomonadota</taxon>
        <taxon>Betaproteobacteria</taxon>
        <taxon>Burkholderiales</taxon>
        <taxon>Oxalobacteraceae</taxon>
        <taxon>Noviherbaspirillum</taxon>
    </lineage>
</organism>
<dbReference type="OrthoDB" id="8778623at2"/>
<dbReference type="Proteomes" id="UP000285190">
    <property type="component" value="Unassembled WGS sequence"/>
</dbReference>
<gene>
    <name evidence="1" type="ORF">D3870_21375</name>
</gene>
<proteinExistence type="predicted"/>
<dbReference type="RefSeq" id="WP_119743059.1">
    <property type="nucleotide sequence ID" value="NZ_QYUN01000003.1"/>
</dbReference>
<evidence type="ECO:0000313" key="2">
    <source>
        <dbReference type="Proteomes" id="UP000285190"/>
    </source>
</evidence>